<reference evidence="1" key="1">
    <citation type="submission" date="2020-05" db="EMBL/GenBank/DDBJ databases">
        <title>Mycena genomes resolve the evolution of fungal bioluminescence.</title>
        <authorList>
            <person name="Tsai I.J."/>
        </authorList>
    </citation>
    <scope>NUCLEOTIDE SEQUENCE</scope>
    <source>
        <strain evidence="1">160909Yilan</strain>
    </source>
</reference>
<proteinExistence type="predicted"/>
<gene>
    <name evidence="1" type="ORF">MSAN_00558900</name>
</gene>
<organism evidence="1 2">
    <name type="scientific">Mycena sanguinolenta</name>
    <dbReference type="NCBI Taxonomy" id="230812"/>
    <lineage>
        <taxon>Eukaryota</taxon>
        <taxon>Fungi</taxon>
        <taxon>Dikarya</taxon>
        <taxon>Basidiomycota</taxon>
        <taxon>Agaricomycotina</taxon>
        <taxon>Agaricomycetes</taxon>
        <taxon>Agaricomycetidae</taxon>
        <taxon>Agaricales</taxon>
        <taxon>Marasmiineae</taxon>
        <taxon>Mycenaceae</taxon>
        <taxon>Mycena</taxon>
    </lineage>
</organism>
<dbReference type="AlphaFoldDB" id="A0A8H6ZD46"/>
<comment type="caution">
    <text evidence="1">The sequence shown here is derived from an EMBL/GenBank/DDBJ whole genome shotgun (WGS) entry which is preliminary data.</text>
</comment>
<protein>
    <submittedName>
        <fullName evidence="1">Uncharacterized protein</fullName>
    </submittedName>
</protein>
<accession>A0A8H6ZD46</accession>
<sequence>MSNLPVELQREIFEIAVRSNYKDAALKLKLSLVAHHVHFWVDTVFYEIVMILGEASGAEFVELIDSKPSGFFGPVVKSLLLIGVGASICARILSKCTGIQSFAWWVLGRDDPTLAASQLPLQRLGLAFRDLAFLIAAHPPPIWLATLTHLETSISERSDGDLKQLRLFPRLTHVSLYAPKHSDSYAQMVIDNCPNLQILGMTLGTRDAAVATAVSLADSRIVVVLPDSINRPFEDWEAAHFGLPNLWTRAEDVLTERKRLATLEQSIDEK</sequence>
<dbReference type="Proteomes" id="UP000623467">
    <property type="component" value="Unassembled WGS sequence"/>
</dbReference>
<dbReference type="EMBL" id="JACAZH010000003">
    <property type="protein sequence ID" value="KAF7373490.1"/>
    <property type="molecule type" value="Genomic_DNA"/>
</dbReference>
<name>A0A8H6ZD46_9AGAR</name>
<keyword evidence="2" id="KW-1185">Reference proteome</keyword>
<dbReference type="OrthoDB" id="3145912at2759"/>
<evidence type="ECO:0000313" key="1">
    <source>
        <dbReference type="EMBL" id="KAF7373490.1"/>
    </source>
</evidence>
<evidence type="ECO:0000313" key="2">
    <source>
        <dbReference type="Proteomes" id="UP000623467"/>
    </source>
</evidence>